<name>A0AAV6PA22_SOLSE</name>
<keyword evidence="3" id="KW-1185">Reference proteome</keyword>
<proteinExistence type="predicted"/>
<dbReference type="AlphaFoldDB" id="A0AAV6PA22"/>
<organism evidence="2 3">
    <name type="scientific">Solea senegalensis</name>
    <name type="common">Senegalese sole</name>
    <dbReference type="NCBI Taxonomy" id="28829"/>
    <lineage>
        <taxon>Eukaryota</taxon>
        <taxon>Metazoa</taxon>
        <taxon>Chordata</taxon>
        <taxon>Craniata</taxon>
        <taxon>Vertebrata</taxon>
        <taxon>Euteleostomi</taxon>
        <taxon>Actinopterygii</taxon>
        <taxon>Neopterygii</taxon>
        <taxon>Teleostei</taxon>
        <taxon>Neoteleostei</taxon>
        <taxon>Acanthomorphata</taxon>
        <taxon>Carangaria</taxon>
        <taxon>Pleuronectiformes</taxon>
        <taxon>Pleuronectoidei</taxon>
        <taxon>Soleidae</taxon>
        <taxon>Solea</taxon>
    </lineage>
</organism>
<reference evidence="2 3" key="1">
    <citation type="journal article" date="2021" name="Sci. Rep.">
        <title>Chromosome anchoring in Senegalese sole (Solea senegalensis) reveals sex-associated markers and genome rearrangements in flatfish.</title>
        <authorList>
            <person name="Guerrero-Cozar I."/>
            <person name="Gomez-Garrido J."/>
            <person name="Berbel C."/>
            <person name="Martinez-Blanch J.F."/>
            <person name="Alioto T."/>
            <person name="Claros M.G."/>
            <person name="Gagnaire P.A."/>
            <person name="Manchado M."/>
        </authorList>
    </citation>
    <scope>NUCLEOTIDE SEQUENCE [LARGE SCALE GENOMIC DNA]</scope>
    <source>
        <strain evidence="2">Sse05_10M</strain>
    </source>
</reference>
<accession>A0AAV6PA22</accession>
<protein>
    <submittedName>
        <fullName evidence="2">Uncharacterized protein</fullName>
    </submittedName>
</protein>
<gene>
    <name evidence="2" type="ORF">JOB18_008908</name>
</gene>
<dbReference type="Proteomes" id="UP000693946">
    <property type="component" value="Unassembled WGS sequence"/>
</dbReference>
<feature type="region of interest" description="Disordered" evidence="1">
    <location>
        <begin position="1"/>
        <end position="44"/>
    </location>
</feature>
<feature type="non-terminal residue" evidence="2">
    <location>
        <position position="1"/>
    </location>
</feature>
<evidence type="ECO:0000256" key="1">
    <source>
        <dbReference type="SAM" id="MobiDB-lite"/>
    </source>
</evidence>
<comment type="caution">
    <text evidence="2">The sequence shown here is derived from an EMBL/GenBank/DDBJ whole genome shotgun (WGS) entry which is preliminary data.</text>
</comment>
<feature type="compositionally biased region" description="Gly residues" evidence="1">
    <location>
        <begin position="31"/>
        <end position="41"/>
    </location>
</feature>
<evidence type="ECO:0000313" key="2">
    <source>
        <dbReference type="EMBL" id="KAG7453884.1"/>
    </source>
</evidence>
<evidence type="ECO:0000313" key="3">
    <source>
        <dbReference type="Proteomes" id="UP000693946"/>
    </source>
</evidence>
<dbReference type="EMBL" id="JAGKHQ010001724">
    <property type="protein sequence ID" value="KAG7453884.1"/>
    <property type="molecule type" value="Genomic_DNA"/>
</dbReference>
<sequence length="145" mass="15520">TRSRSQDQDQDQEEDGEQRGQDQEPEPEPGSGPGPGGGRGAAGTDSVVGVVVSALAFEPRRPRFETHMEQASFWSFSCFSCARLFSGFSGLLPQSINHLPLWPALEGRGGCCAKLSCHKVIGGVHPGLFATPFKTCKTLMKVIST</sequence>